<dbReference type="InterPro" id="IPR017441">
    <property type="entry name" value="Protein_kinase_ATP_BS"/>
</dbReference>
<dbReference type="InterPro" id="IPR011009">
    <property type="entry name" value="Kinase-like_dom_sf"/>
</dbReference>
<dbReference type="PANTHER" id="PTHR43289">
    <property type="entry name" value="MITOGEN-ACTIVATED PROTEIN KINASE KINASE KINASE 20-RELATED"/>
    <property type="match status" value="1"/>
</dbReference>
<dbReference type="Gene3D" id="3.30.200.20">
    <property type="entry name" value="Phosphorylase Kinase, domain 1"/>
    <property type="match status" value="1"/>
</dbReference>
<evidence type="ECO:0000313" key="11">
    <source>
        <dbReference type="Proteomes" id="UP001163203"/>
    </source>
</evidence>
<protein>
    <recommendedName>
        <fullName evidence="1">non-specific serine/threonine protein kinase</fullName>
        <ecNumber evidence="1">2.7.11.1</ecNumber>
    </recommendedName>
</protein>
<evidence type="ECO:0000256" key="5">
    <source>
        <dbReference type="ARBA" id="ARBA00022777"/>
    </source>
</evidence>
<dbReference type="SUPFAM" id="SSF56112">
    <property type="entry name" value="Protein kinase-like (PK-like)"/>
    <property type="match status" value="1"/>
</dbReference>
<dbReference type="Pfam" id="PF00069">
    <property type="entry name" value="Pkinase"/>
    <property type="match status" value="1"/>
</dbReference>
<sequence length="458" mass="48353">MSQEQVERVIGGRYRLIERLGSGGFGRVWLARDETLGVEVAIKEVSLPPSMSEEEQAGRLARAVREAGNAARLRDHPGIVAVHDVVVEDGIPWMVMQLVRGQSLAEYVEAHGPLPAEQAAVLARSLLQALAAVHEAGMVHRDIKPANVLLAEDGRFLLTDFGIAKHHADTALTATDSVIGSVEYLAPERAQGQDGLPASDLFSLGVTLYQVVEGVSPFRRETTAESLSAVLFGEAAPPQRAGRLALLIMGLLAKDPEKRMTTGQALTLLDLPEPATGQTVAMTAVQHNLAPQGFVPGMGVGPFGPRPWQPSSGTAVSAGVLGLCCACLALFGVYPDFAILLTGHANYPLLLVLHLMPCLAEAVLLGIGAALLLAGRSAGRVLLSVGGGLVIAQVLITVVTILQMFNGYHIWRMEGAFAYLVVGPLSAVLAIAVLILALVPSTAQWCTRQSQLKGLLLS</sequence>
<dbReference type="Gene3D" id="1.10.510.10">
    <property type="entry name" value="Transferase(Phosphotransferase) domain 1"/>
    <property type="match status" value="1"/>
</dbReference>
<evidence type="ECO:0000256" key="2">
    <source>
        <dbReference type="ARBA" id="ARBA00022527"/>
    </source>
</evidence>
<dbReference type="PROSITE" id="PS00107">
    <property type="entry name" value="PROTEIN_KINASE_ATP"/>
    <property type="match status" value="1"/>
</dbReference>
<keyword evidence="3" id="KW-0808">Transferase</keyword>
<evidence type="ECO:0000256" key="3">
    <source>
        <dbReference type="ARBA" id="ARBA00022679"/>
    </source>
</evidence>
<keyword evidence="5 10" id="KW-0418">Kinase</keyword>
<keyword evidence="4 7" id="KW-0547">Nucleotide-binding</keyword>
<name>A0ABY7B6E3_9PSEU</name>
<proteinExistence type="predicted"/>
<dbReference type="PANTHER" id="PTHR43289:SF6">
    <property type="entry name" value="SERINE_THREONINE-PROTEIN KINASE NEKL-3"/>
    <property type="match status" value="1"/>
</dbReference>
<keyword evidence="6 7" id="KW-0067">ATP-binding</keyword>
<dbReference type="EMBL" id="CP113836">
    <property type="protein sequence ID" value="WAL67894.1"/>
    <property type="molecule type" value="Genomic_DNA"/>
</dbReference>
<evidence type="ECO:0000259" key="9">
    <source>
        <dbReference type="PROSITE" id="PS50011"/>
    </source>
</evidence>
<feature type="binding site" evidence="7">
    <location>
        <position position="43"/>
    </location>
    <ligand>
        <name>ATP</name>
        <dbReference type="ChEBI" id="CHEBI:30616"/>
    </ligand>
</feature>
<organism evidence="10 11">
    <name type="scientific">Amycolatopsis cynarae</name>
    <dbReference type="NCBI Taxonomy" id="2995223"/>
    <lineage>
        <taxon>Bacteria</taxon>
        <taxon>Bacillati</taxon>
        <taxon>Actinomycetota</taxon>
        <taxon>Actinomycetes</taxon>
        <taxon>Pseudonocardiales</taxon>
        <taxon>Pseudonocardiaceae</taxon>
        <taxon>Amycolatopsis</taxon>
    </lineage>
</organism>
<accession>A0ABY7B6E3</accession>
<dbReference type="EC" id="2.7.11.1" evidence="1"/>
<feature type="transmembrane region" description="Helical" evidence="8">
    <location>
        <begin position="381"/>
        <end position="405"/>
    </location>
</feature>
<dbReference type="RefSeq" id="WP_268757989.1">
    <property type="nucleotide sequence ID" value="NZ_CP113836.1"/>
</dbReference>
<feature type="transmembrane region" description="Helical" evidence="8">
    <location>
        <begin position="417"/>
        <end position="439"/>
    </location>
</feature>
<feature type="transmembrane region" description="Helical" evidence="8">
    <location>
        <begin position="347"/>
        <end position="374"/>
    </location>
</feature>
<dbReference type="InterPro" id="IPR000719">
    <property type="entry name" value="Prot_kinase_dom"/>
</dbReference>
<feature type="transmembrane region" description="Helical" evidence="8">
    <location>
        <begin position="315"/>
        <end position="335"/>
    </location>
</feature>
<dbReference type="SMART" id="SM00220">
    <property type="entry name" value="S_TKc"/>
    <property type="match status" value="1"/>
</dbReference>
<keyword evidence="11" id="KW-1185">Reference proteome</keyword>
<dbReference type="PROSITE" id="PS00108">
    <property type="entry name" value="PROTEIN_KINASE_ST"/>
    <property type="match status" value="1"/>
</dbReference>
<dbReference type="GO" id="GO:0016301">
    <property type="term" value="F:kinase activity"/>
    <property type="evidence" value="ECO:0007669"/>
    <property type="project" value="UniProtKB-KW"/>
</dbReference>
<dbReference type="CDD" id="cd14014">
    <property type="entry name" value="STKc_PknB_like"/>
    <property type="match status" value="1"/>
</dbReference>
<reference evidence="10" key="1">
    <citation type="submission" date="2022-11" db="EMBL/GenBank/DDBJ databases">
        <authorList>
            <person name="Mo P."/>
        </authorList>
    </citation>
    <scope>NUCLEOTIDE SEQUENCE</scope>
    <source>
        <strain evidence="10">HUAS 11-8</strain>
    </source>
</reference>
<keyword evidence="2" id="KW-0723">Serine/threonine-protein kinase</keyword>
<evidence type="ECO:0000256" key="1">
    <source>
        <dbReference type="ARBA" id="ARBA00012513"/>
    </source>
</evidence>
<gene>
    <name evidence="10" type="ORF">ORV05_09020</name>
</gene>
<keyword evidence="8" id="KW-0812">Transmembrane</keyword>
<evidence type="ECO:0000256" key="4">
    <source>
        <dbReference type="ARBA" id="ARBA00022741"/>
    </source>
</evidence>
<dbReference type="InterPro" id="IPR008271">
    <property type="entry name" value="Ser/Thr_kinase_AS"/>
</dbReference>
<keyword evidence="8" id="KW-0472">Membrane</keyword>
<dbReference type="Proteomes" id="UP001163203">
    <property type="component" value="Chromosome"/>
</dbReference>
<feature type="domain" description="Protein kinase" evidence="9">
    <location>
        <begin position="14"/>
        <end position="276"/>
    </location>
</feature>
<evidence type="ECO:0000256" key="6">
    <source>
        <dbReference type="ARBA" id="ARBA00022840"/>
    </source>
</evidence>
<keyword evidence="8" id="KW-1133">Transmembrane helix</keyword>
<evidence type="ECO:0000313" key="10">
    <source>
        <dbReference type="EMBL" id="WAL67894.1"/>
    </source>
</evidence>
<dbReference type="PROSITE" id="PS50011">
    <property type="entry name" value="PROTEIN_KINASE_DOM"/>
    <property type="match status" value="1"/>
</dbReference>
<evidence type="ECO:0000256" key="8">
    <source>
        <dbReference type="SAM" id="Phobius"/>
    </source>
</evidence>
<evidence type="ECO:0000256" key="7">
    <source>
        <dbReference type="PROSITE-ProRule" id="PRU10141"/>
    </source>
</evidence>